<sequence length="163" mass="18060">PPRRPCRATRAALPSRREPVPLISLSTLPSPEPAPAQPALLGDDGGGGEILPMEATSRGRRRRASHHWRRTGWMAHICYNLEIAREWLSRSEITSSGKARNFSFARIIGRWCSESVAWSAGRCFASAQSDFFVNDFNAAKASRAVRGEAFCLRTTLPSEFGFK</sequence>
<dbReference type="Proteomes" id="UP000324897">
    <property type="component" value="Chromosome 7"/>
</dbReference>
<feature type="non-terminal residue" evidence="2">
    <location>
        <position position="1"/>
    </location>
</feature>
<evidence type="ECO:0000313" key="2">
    <source>
        <dbReference type="EMBL" id="TVU18739.1"/>
    </source>
</evidence>
<feature type="region of interest" description="Disordered" evidence="1">
    <location>
        <begin position="1"/>
        <end position="46"/>
    </location>
</feature>
<organism evidence="2 3">
    <name type="scientific">Eragrostis curvula</name>
    <name type="common">weeping love grass</name>
    <dbReference type="NCBI Taxonomy" id="38414"/>
    <lineage>
        <taxon>Eukaryota</taxon>
        <taxon>Viridiplantae</taxon>
        <taxon>Streptophyta</taxon>
        <taxon>Embryophyta</taxon>
        <taxon>Tracheophyta</taxon>
        <taxon>Spermatophyta</taxon>
        <taxon>Magnoliopsida</taxon>
        <taxon>Liliopsida</taxon>
        <taxon>Poales</taxon>
        <taxon>Poaceae</taxon>
        <taxon>PACMAD clade</taxon>
        <taxon>Chloridoideae</taxon>
        <taxon>Eragrostideae</taxon>
        <taxon>Eragrostidinae</taxon>
        <taxon>Eragrostis</taxon>
    </lineage>
</organism>
<dbReference type="Gramene" id="TVU18739">
    <property type="protein sequence ID" value="TVU18739"/>
    <property type="gene ID" value="EJB05_34851"/>
</dbReference>
<gene>
    <name evidence="2" type="ORF">EJB05_34851</name>
</gene>
<evidence type="ECO:0000256" key="1">
    <source>
        <dbReference type="SAM" id="MobiDB-lite"/>
    </source>
</evidence>
<protein>
    <submittedName>
        <fullName evidence="2">Uncharacterized protein</fullName>
    </submittedName>
</protein>
<reference evidence="2 3" key="1">
    <citation type="journal article" date="2019" name="Sci. Rep.">
        <title>A high-quality genome of Eragrostis curvula grass provides insights into Poaceae evolution and supports new strategies to enhance forage quality.</title>
        <authorList>
            <person name="Carballo J."/>
            <person name="Santos B.A.C.M."/>
            <person name="Zappacosta D."/>
            <person name="Garbus I."/>
            <person name="Selva J.P."/>
            <person name="Gallo C.A."/>
            <person name="Diaz A."/>
            <person name="Albertini E."/>
            <person name="Caccamo M."/>
            <person name="Echenique V."/>
        </authorList>
    </citation>
    <scope>NUCLEOTIDE SEQUENCE [LARGE SCALE GENOMIC DNA]</scope>
    <source>
        <strain evidence="3">cv. Victoria</strain>
        <tissue evidence="2">Leaf</tissue>
    </source>
</reference>
<evidence type="ECO:0000313" key="3">
    <source>
        <dbReference type="Proteomes" id="UP000324897"/>
    </source>
</evidence>
<comment type="caution">
    <text evidence="2">The sequence shown here is derived from an EMBL/GenBank/DDBJ whole genome shotgun (WGS) entry which is preliminary data.</text>
</comment>
<accession>A0A5J9U500</accession>
<keyword evidence="3" id="KW-1185">Reference proteome</keyword>
<dbReference type="EMBL" id="RWGY01000029">
    <property type="protein sequence ID" value="TVU18739.1"/>
    <property type="molecule type" value="Genomic_DNA"/>
</dbReference>
<proteinExistence type="predicted"/>
<dbReference type="AlphaFoldDB" id="A0A5J9U500"/>
<name>A0A5J9U500_9POAL</name>